<sequence length="251" mass="28139">MIVAMRSRSDPVGELNSDIRATLILPRTPERSITHFKYRRSTTAQLSLIIMRHLTIICCSVLSFLRFELINGQDIEALEALKAAQNKLSADNLNMLMTELEIPRGGFDEGRLKMSSVKTMPEEDVQDSVSASDLEALEELHRSLTSRKSISRDKELKNVHPKDGLLAKAAAAPTLSFEAKCNNEMLRRIILENINEDTSVAKREIQRAAAQEIGGRVDVICSKGVFSYIVNTEVYCEEESRGVTCFAFKQF</sequence>
<comment type="caution">
    <text evidence="2">The sequence shown here is derived from an EMBL/GenBank/DDBJ whole genome shotgun (WGS) entry which is preliminary data.</text>
</comment>
<dbReference type="InterPro" id="IPR007284">
    <property type="entry name" value="Ground-like_dom"/>
</dbReference>
<dbReference type="Proteomes" id="UP001608902">
    <property type="component" value="Unassembled WGS sequence"/>
</dbReference>
<dbReference type="EMBL" id="JBGFUD010003651">
    <property type="protein sequence ID" value="MFH4978911.1"/>
    <property type="molecule type" value="Genomic_DNA"/>
</dbReference>
<proteinExistence type="predicted"/>
<evidence type="ECO:0000313" key="2">
    <source>
        <dbReference type="EMBL" id="MFH4978911.1"/>
    </source>
</evidence>
<dbReference type="AlphaFoldDB" id="A0ABD6ENA7"/>
<evidence type="ECO:0000259" key="1">
    <source>
        <dbReference type="Pfam" id="PF04155"/>
    </source>
</evidence>
<organism evidence="2 3">
    <name type="scientific">Gnathostoma spinigerum</name>
    <dbReference type="NCBI Taxonomy" id="75299"/>
    <lineage>
        <taxon>Eukaryota</taxon>
        <taxon>Metazoa</taxon>
        <taxon>Ecdysozoa</taxon>
        <taxon>Nematoda</taxon>
        <taxon>Chromadorea</taxon>
        <taxon>Rhabditida</taxon>
        <taxon>Spirurina</taxon>
        <taxon>Gnathostomatomorpha</taxon>
        <taxon>Gnathostomatoidea</taxon>
        <taxon>Gnathostomatidae</taxon>
        <taxon>Gnathostoma</taxon>
    </lineage>
</organism>
<dbReference type="Pfam" id="PF04155">
    <property type="entry name" value="Ground-like"/>
    <property type="match status" value="1"/>
</dbReference>
<name>A0ABD6ENA7_9BILA</name>
<gene>
    <name evidence="2" type="ORF">AB6A40_005620</name>
</gene>
<reference evidence="2 3" key="1">
    <citation type="submission" date="2024-08" db="EMBL/GenBank/DDBJ databases">
        <title>Gnathostoma spinigerum genome.</title>
        <authorList>
            <person name="Gonzalez-Bertolin B."/>
            <person name="Monzon S."/>
            <person name="Zaballos A."/>
            <person name="Jimenez P."/>
            <person name="Dekumyoy P."/>
            <person name="Varona S."/>
            <person name="Cuesta I."/>
            <person name="Sumanam S."/>
            <person name="Adisakwattana P."/>
            <person name="Gasser R.B."/>
            <person name="Hernandez-Gonzalez A."/>
            <person name="Young N.D."/>
            <person name="Perteguer M.J."/>
        </authorList>
    </citation>
    <scope>NUCLEOTIDE SEQUENCE [LARGE SCALE GENOMIC DNA]</scope>
    <source>
        <strain evidence="2">AL3</strain>
        <tissue evidence="2">Liver</tissue>
    </source>
</reference>
<feature type="domain" description="Ground-like" evidence="1">
    <location>
        <begin position="180"/>
        <end position="248"/>
    </location>
</feature>
<keyword evidence="3" id="KW-1185">Reference proteome</keyword>
<protein>
    <recommendedName>
        <fullName evidence="1">Ground-like domain-containing protein</fullName>
    </recommendedName>
</protein>
<accession>A0ABD6ENA7</accession>
<evidence type="ECO:0000313" key="3">
    <source>
        <dbReference type="Proteomes" id="UP001608902"/>
    </source>
</evidence>